<dbReference type="EMBL" id="CP119528">
    <property type="protein sequence ID" value="WER44036.1"/>
    <property type="molecule type" value="Genomic_DNA"/>
</dbReference>
<reference evidence="4 8" key="3">
    <citation type="submission" date="2023-02" db="EMBL/GenBank/DDBJ databases">
        <title>Results of the 2020 Genomic Proficiency Test for the network of European Union Reference Laboratory for Antimicrobial Resistance assessing whole genome sequencing capacities.</title>
        <authorList>
            <person name="Hoffmann M."/>
            <person name="Luo Y."/>
            <person name="Sorensen L.H."/>
            <person name="Pedersen S.K."/>
            <person name="Hendriksen R.S."/>
        </authorList>
    </citation>
    <scope>NUCLEOTIDE SEQUENCE [LARGE SCALE GENOMIC DNA]</scope>
    <source>
        <strain evidence="4 8">GENOMIC22-006</strain>
    </source>
</reference>
<evidence type="ECO:0000313" key="4">
    <source>
        <dbReference type="EMBL" id="WEH21375.1"/>
    </source>
</evidence>
<dbReference type="EMBL" id="UGIX01000001">
    <property type="protein sequence ID" value="STP66978.1"/>
    <property type="molecule type" value="Genomic_DNA"/>
</dbReference>
<evidence type="ECO:0000313" key="5">
    <source>
        <dbReference type="EMBL" id="WER44036.1"/>
    </source>
</evidence>
<organism evidence="2 6">
    <name type="scientific">Enterococcus faecalis</name>
    <name type="common">Streptococcus faecalis</name>
    <dbReference type="NCBI Taxonomy" id="1351"/>
    <lineage>
        <taxon>Bacteria</taxon>
        <taxon>Bacillati</taxon>
        <taxon>Bacillota</taxon>
        <taxon>Bacilli</taxon>
        <taxon>Lactobacillales</taxon>
        <taxon>Enterococcaceae</taxon>
        <taxon>Enterococcus</taxon>
    </lineage>
</organism>
<dbReference type="EMBL" id="CP119159">
    <property type="protein sequence ID" value="WEH21375.1"/>
    <property type="molecule type" value="Genomic_DNA"/>
</dbReference>
<dbReference type="Proteomes" id="UP000254396">
    <property type="component" value="Unassembled WGS sequence"/>
</dbReference>
<proteinExistence type="predicted"/>
<dbReference type="RefSeq" id="WP_002377565.1">
    <property type="nucleotide sequence ID" value="NZ_AP018538.1"/>
</dbReference>
<reference evidence="2 6" key="1">
    <citation type="submission" date="2018-04" db="EMBL/GenBank/DDBJ databases">
        <authorList>
            <person name="Van Tyne D."/>
        </authorList>
    </citation>
    <scope>NUCLEOTIDE SEQUENCE [LARGE SCALE GENOMIC DNA]</scope>
    <source>
        <strain evidence="2 6">B2535</strain>
    </source>
</reference>
<sequence>MKTAEEEINELLGKYNFDLAVLKDINYRLSCCREEAYARQQLRYLKNQIIMGFATEKKK</sequence>
<evidence type="ECO:0000313" key="2">
    <source>
        <dbReference type="EMBL" id="PTN77563.1"/>
    </source>
</evidence>
<evidence type="ECO:0000313" key="3">
    <source>
        <dbReference type="EMBL" id="STP66978.1"/>
    </source>
</evidence>
<gene>
    <name evidence="2" type="ORF">DAI13_07325</name>
    <name evidence="3" type="ORF">NCTC13379_02374</name>
    <name evidence="5" type="ORF">P0083_07140</name>
    <name evidence="4" type="ORF">P0D81_09845</name>
</gene>
<name>A0A1G1SE08_ENTFL</name>
<feature type="domain" description="DUF6877" evidence="1">
    <location>
        <begin position="6"/>
        <end position="48"/>
    </location>
</feature>
<accession>A0A1G1SE08</accession>
<evidence type="ECO:0000313" key="9">
    <source>
        <dbReference type="Proteomes" id="UP001222182"/>
    </source>
</evidence>
<dbReference type="Proteomes" id="UP001222182">
    <property type="component" value="Chromosome"/>
</dbReference>
<evidence type="ECO:0000313" key="7">
    <source>
        <dbReference type="Proteomes" id="UP000254396"/>
    </source>
</evidence>
<evidence type="ECO:0000313" key="8">
    <source>
        <dbReference type="Proteomes" id="UP001221642"/>
    </source>
</evidence>
<dbReference type="Proteomes" id="UP000244140">
    <property type="component" value="Unassembled WGS sequence"/>
</dbReference>
<dbReference type="EMBL" id="PZZH01000001">
    <property type="protein sequence ID" value="PTN77563.1"/>
    <property type="molecule type" value="Genomic_DNA"/>
</dbReference>
<dbReference type="Proteomes" id="UP001221642">
    <property type="component" value="Chromosome"/>
</dbReference>
<reference evidence="5 9" key="4">
    <citation type="submission" date="2023-03" db="EMBL/GenBank/DDBJ databases">
        <title>Complete genome sequence of an Enterococcus faecalis urinary isolate.</title>
        <authorList>
            <person name="Brauer A.L."/>
            <person name="Armbruster C.E."/>
        </authorList>
    </citation>
    <scope>NUCLEOTIDE SEQUENCE [LARGE SCALE GENOMIC DNA]</scope>
    <source>
        <strain evidence="5 9">3143</strain>
    </source>
</reference>
<dbReference type="InterPro" id="IPR049242">
    <property type="entry name" value="DUF6877"/>
</dbReference>
<evidence type="ECO:0000259" key="1">
    <source>
        <dbReference type="Pfam" id="PF21793"/>
    </source>
</evidence>
<dbReference type="AlphaFoldDB" id="A0A1G1SE08"/>
<evidence type="ECO:0000313" key="6">
    <source>
        <dbReference type="Proteomes" id="UP000244140"/>
    </source>
</evidence>
<dbReference type="Pfam" id="PF21793">
    <property type="entry name" value="DUF6877"/>
    <property type="match status" value="1"/>
</dbReference>
<protein>
    <recommendedName>
        <fullName evidence="1">DUF6877 domain-containing protein</fullName>
    </recommendedName>
</protein>
<reference evidence="3 7" key="2">
    <citation type="submission" date="2018-06" db="EMBL/GenBank/DDBJ databases">
        <authorList>
            <consortium name="Pathogen Informatics"/>
            <person name="Doyle S."/>
        </authorList>
    </citation>
    <scope>NUCLEOTIDE SEQUENCE [LARGE SCALE GENOMIC DNA]</scope>
    <source>
        <strain evidence="3 7">NCTC13379</strain>
    </source>
</reference>